<comment type="caution">
    <text evidence="7">The sequence shown here is derived from an EMBL/GenBank/DDBJ whole genome shotgun (WGS) entry which is preliminary data.</text>
</comment>
<gene>
    <name evidence="7" type="primary">CFT1</name>
    <name evidence="7" type="ORF">LPJ64_005886</name>
</gene>
<feature type="domain" description="RSE1/DDB1/CPSF1 second beta-propeller" evidence="6">
    <location>
        <begin position="644"/>
        <end position="823"/>
    </location>
</feature>
<dbReference type="InterPro" id="IPR004871">
    <property type="entry name" value="RSE1/DDB1/CPSF1_C"/>
</dbReference>
<proteinExistence type="predicted"/>
<dbReference type="InterPro" id="IPR058543">
    <property type="entry name" value="Beta-prop_RSE1/DDB1/CPSF1_2nd"/>
</dbReference>
<feature type="compositionally biased region" description="Acidic residues" evidence="3">
    <location>
        <begin position="958"/>
        <end position="968"/>
    </location>
</feature>
<feature type="compositionally biased region" description="Acidic residues" evidence="3">
    <location>
        <begin position="1333"/>
        <end position="1349"/>
    </location>
</feature>
<evidence type="ECO:0000259" key="5">
    <source>
        <dbReference type="Pfam" id="PF10433"/>
    </source>
</evidence>
<evidence type="ECO:0000256" key="3">
    <source>
        <dbReference type="SAM" id="MobiDB-lite"/>
    </source>
</evidence>
<feature type="compositionally biased region" description="Low complexity" evidence="3">
    <location>
        <begin position="1080"/>
        <end position="1090"/>
    </location>
</feature>
<dbReference type="EMBL" id="JANBOH010000442">
    <property type="protein sequence ID" value="KAJ1642251.1"/>
    <property type="molecule type" value="Genomic_DNA"/>
</dbReference>
<sequence>MRDPTYTYCREVLPASTVDRAVSLSFTRPGASNLALARGNVLELYKVKLVMNKEASQDSQVPTNDYLYRSSNAEEFDLPMVQDEDQQRKSRGGFAQTKRPRLHLVGRWSLHGKIMDMQPVRNGKGRMRVDRLLLSFAEAKMSLLSFDQSTQSIVTESIHYYEHESLTKKCFNDYQTCDLRTDPEGRCVAMRIYEDQFAVLPLIAPSELGVLGKTKLYADSFVVDMRSSDVDVRNIRDFVFLAGYLEPTLAILHEQKATWPGMVDTSRDTGQVTVVSLDMSRQAISVLNTASRLPSDCQRLLALPESIGGVLVFASSSVSHVVNGTISCISTFNKAALRGIGARMSDAIDRTNEGLGLVLDPLSSACIFVSSNTIALWSQHGDVFLLRVDGDGRLVKRIVIKRIVGVDPRKAAPPPLAHTWDDISLLPSCAVEIRLSNLDEENGRDQSSNELINGMGDRDYENGDDFDSSLDSSLFFLGGTCGRSVLLGVETAFDCNGNMTHSASASSDDQSPKTGRQNEKSSAAFDDLSELDADIYGDESLTPSARSTAKASYAATPNPASGNGLIPDRDRDSSNTEVGWASSFKFTVYDEILGTGSIVGMAVGAQNSMSSISKSADSDCFELVTCGGNEWRGCLRVQQRHIQPEVIASLDLPGAPVRNVWTARCFKEYNIGGIMQVADSGSLADLRDTFMILSRDNSTSVFAAGNELQELSGTGFYVDGPTIEIGELMNNTRVVQVYASGLRLVNAAGVETQSVLFNSASEAISAEIADPYVLVRMAEGSFIMYEVSTDSGTLCETAISESIKGTNVISISLFEDQHGLLVSNKGYVERNKDQLKEQLRLSSDQGSYDLDGDFDSLYAETVASRKRKPVGRSINSAANSVFNHRSKRRRHGAGADASSGSINAAAISGRDRRKNNGRANANSNSNDDEDVDADEDDDDFDALYNEVQVNDTAFYSSDNDDDKDDDENSSNLDPASLLTTNKRNKDRHSTPLDASTDTQGVRGDSPMYALMAMTNGDFAIFRLPSFERVWTTSRFGNLMDTLVACEPSASDSYDGNNEHRSSDDDDDDNHDDEEDGGNRGSSNGQGNRAGKGSEFQKAGGGAAAAAHAAASRTTSSKSTIASAGEEDSSNQYGSSIDQSFRIDQFRLVQLGGDDISTLHLVAITTSGEIAVYRAFEHCSKEYISQRMASDAAGDSISSLVPATNAKAGSAASSSSNPSDNDGDSLLALRFARMQHDVLAYEPDYERQVRNVQQRQQRAFDAWCKLSEERAAEREQASTEARERARAKSQREEAIVDWGDSDEGESQKEDENEDESEQLATAGPEKIGSIQDDIYADDATDEQEQAQEQEQEQKLTPEQVAEAEGVAAGLFAPVASEDETAISEPLNPLTRARKLTVLENVGGYAAVFVSGLRPVLVLVGNKRFARVHPVRIDARLPAWARDSAETLTTPWRPICAVARFHSDACAHGLVALTQAGTLVIGALAAPASPSARGGFEYDSAWPTRTLPVGTLHKGIATLGGIVFHRPSGSWVVAAATTDKFYIKEPNRDVAARQAREDTGTGDDLVLINAHARRDVLTTSVAPLQPRAHVDLLSPATWETVDTYELERNEHIVTMRTLSLESAQSVGGRRDFVCVGTSFVLGEDVTTRGAVYVFDVVDVVPLPGRPQTNRRLKLLCREELRGTISALGEIRGNLVMSVDSKVYVRSLQRTEQLVSVAFLNCQSWVRSLVGFNGLLLVADISSGLWLAAFQEEGPTRVQVLSRDATSSMSVDHADFLVLGRRMQLLAADSLGALHLFSYAPYDAHSAGGQHLLRRGGFNLRSPVTAVSRLVAVAGSEPQHVCLAATASGAVYAVSMLPEKTFKRLHRITTRLVHSTVPLAGLNPREYRSVPSHRRQYHAPRPTVLDGDLLAPLYAHGPISRQRDAAQRDGTSADRVLRDIVEAERSFAFF</sequence>
<dbReference type="InterPro" id="IPR015943">
    <property type="entry name" value="WD40/YVTN_repeat-like_dom_sf"/>
</dbReference>
<dbReference type="InterPro" id="IPR018846">
    <property type="entry name" value="Beta-prop_RSE1/DDB1/CPSF1_1st"/>
</dbReference>
<reference evidence="7" key="1">
    <citation type="submission" date="2022-07" db="EMBL/GenBank/DDBJ databases">
        <title>Phylogenomic reconstructions and comparative analyses of Kickxellomycotina fungi.</title>
        <authorList>
            <person name="Reynolds N.K."/>
            <person name="Stajich J.E."/>
            <person name="Barry K."/>
            <person name="Grigoriev I.V."/>
            <person name="Crous P."/>
            <person name="Smith M.E."/>
        </authorList>
    </citation>
    <scope>NUCLEOTIDE SEQUENCE</scope>
    <source>
        <strain evidence="7">NBRC 105413</strain>
    </source>
</reference>
<feature type="compositionally biased region" description="Acidic residues" evidence="3">
    <location>
        <begin position="926"/>
        <end position="937"/>
    </location>
</feature>
<evidence type="ECO:0000259" key="4">
    <source>
        <dbReference type="Pfam" id="PF03178"/>
    </source>
</evidence>
<organism evidence="7 8">
    <name type="scientific">Coemansia asiatica</name>
    <dbReference type="NCBI Taxonomy" id="1052880"/>
    <lineage>
        <taxon>Eukaryota</taxon>
        <taxon>Fungi</taxon>
        <taxon>Fungi incertae sedis</taxon>
        <taxon>Zoopagomycota</taxon>
        <taxon>Kickxellomycotina</taxon>
        <taxon>Kickxellomycetes</taxon>
        <taxon>Kickxellales</taxon>
        <taxon>Kickxellaceae</taxon>
        <taxon>Coemansia</taxon>
    </lineage>
</organism>
<name>A0A9W8CH81_9FUNG</name>
<feature type="compositionally biased region" description="Low complexity" evidence="3">
    <location>
        <begin position="1103"/>
        <end position="1123"/>
    </location>
</feature>
<evidence type="ECO:0000256" key="1">
    <source>
        <dbReference type="ARBA" id="ARBA00004123"/>
    </source>
</evidence>
<feature type="domain" description="RSE1/DDB1/CPSF1 first beta-propeller" evidence="5">
    <location>
        <begin position="100"/>
        <end position="406"/>
    </location>
</feature>
<feature type="domain" description="RSE1/DDB1/CPSF1 C-terminal" evidence="4">
    <location>
        <begin position="1586"/>
        <end position="1907"/>
    </location>
</feature>
<feature type="compositionally biased region" description="Polar residues" evidence="3">
    <location>
        <begin position="541"/>
        <end position="550"/>
    </location>
</feature>
<comment type="subcellular location">
    <subcellularLocation>
        <location evidence="1">Nucleus</location>
    </subcellularLocation>
</comment>
<dbReference type="Gene3D" id="2.130.10.10">
    <property type="entry name" value="YVTN repeat-like/Quinoprotein amine dehydrogenase"/>
    <property type="match status" value="3"/>
</dbReference>
<evidence type="ECO:0000256" key="2">
    <source>
        <dbReference type="ARBA" id="ARBA00023242"/>
    </source>
</evidence>
<feature type="region of interest" description="Disordered" evidence="3">
    <location>
        <begin position="1049"/>
        <end position="1133"/>
    </location>
</feature>
<evidence type="ECO:0000259" key="6">
    <source>
        <dbReference type="Pfam" id="PF23726"/>
    </source>
</evidence>
<feature type="compositionally biased region" description="Low complexity" evidence="3">
    <location>
        <begin position="894"/>
        <end position="908"/>
    </location>
</feature>
<dbReference type="Pfam" id="PF10433">
    <property type="entry name" value="Beta-prop_RSE1_1st"/>
    <property type="match status" value="1"/>
</dbReference>
<feature type="region of interest" description="Disordered" evidence="3">
    <location>
        <begin position="1272"/>
        <end position="1359"/>
    </location>
</feature>
<feature type="region of interest" description="Disordered" evidence="3">
    <location>
        <begin position="951"/>
        <end position="1002"/>
    </location>
</feature>
<keyword evidence="8" id="KW-1185">Reference proteome</keyword>
<protein>
    <submittedName>
        <fullName evidence="7">mRNA cleavage and polyadenylation factor subunit</fullName>
    </submittedName>
</protein>
<feature type="compositionally biased region" description="Acidic residues" evidence="3">
    <location>
        <begin position="1298"/>
        <end position="1316"/>
    </location>
</feature>
<evidence type="ECO:0000313" key="8">
    <source>
        <dbReference type="Proteomes" id="UP001145021"/>
    </source>
</evidence>
<feature type="compositionally biased region" description="Basic and acidic residues" evidence="3">
    <location>
        <begin position="1272"/>
        <end position="1293"/>
    </location>
</feature>
<accession>A0A9W8CH81</accession>
<dbReference type="InterPro" id="IPR050358">
    <property type="entry name" value="RSE1/DDB1/CFT1"/>
</dbReference>
<dbReference type="Pfam" id="PF03178">
    <property type="entry name" value="CPSF_A"/>
    <property type="match status" value="1"/>
</dbReference>
<dbReference type="Proteomes" id="UP001145021">
    <property type="component" value="Unassembled WGS sequence"/>
</dbReference>
<dbReference type="GO" id="GO:0005634">
    <property type="term" value="C:nucleus"/>
    <property type="evidence" value="ECO:0007669"/>
    <property type="project" value="UniProtKB-SubCell"/>
</dbReference>
<feature type="region of interest" description="Disordered" evidence="3">
    <location>
        <begin position="875"/>
        <end position="937"/>
    </location>
</feature>
<feature type="compositionally biased region" description="Polar residues" evidence="3">
    <location>
        <begin position="501"/>
        <end position="515"/>
    </location>
</feature>
<evidence type="ECO:0000313" key="7">
    <source>
        <dbReference type="EMBL" id="KAJ1642251.1"/>
    </source>
</evidence>
<dbReference type="GO" id="GO:0003676">
    <property type="term" value="F:nucleic acid binding"/>
    <property type="evidence" value="ECO:0007669"/>
    <property type="project" value="InterPro"/>
</dbReference>
<dbReference type="Pfam" id="PF23726">
    <property type="entry name" value="Beta-prop_RSE1_2nd"/>
    <property type="match status" value="1"/>
</dbReference>
<feature type="compositionally biased region" description="Acidic residues" evidence="3">
    <location>
        <begin position="1063"/>
        <end position="1075"/>
    </location>
</feature>
<dbReference type="PANTHER" id="PTHR10644">
    <property type="entry name" value="DNA REPAIR/RNA PROCESSING CPSF FAMILY"/>
    <property type="match status" value="1"/>
</dbReference>
<feature type="region of interest" description="Disordered" evidence="3">
    <location>
        <begin position="539"/>
        <end position="574"/>
    </location>
</feature>
<keyword evidence="2" id="KW-0539">Nucleus</keyword>
<feature type="region of interest" description="Disordered" evidence="3">
    <location>
        <begin position="501"/>
        <end position="524"/>
    </location>
</feature>